<evidence type="ECO:0000256" key="4">
    <source>
        <dbReference type="SAM" id="MobiDB-lite"/>
    </source>
</evidence>
<dbReference type="InterPro" id="IPR030678">
    <property type="entry name" value="Peptide/Ni-bd"/>
</dbReference>
<dbReference type="Proteomes" id="UP000812672">
    <property type="component" value="Unassembled WGS sequence"/>
</dbReference>
<evidence type="ECO:0000256" key="5">
    <source>
        <dbReference type="SAM" id="SignalP"/>
    </source>
</evidence>
<evidence type="ECO:0000256" key="1">
    <source>
        <dbReference type="ARBA" id="ARBA00005695"/>
    </source>
</evidence>
<dbReference type="Pfam" id="PF00496">
    <property type="entry name" value="SBP_bac_5"/>
    <property type="match status" value="1"/>
</dbReference>
<dbReference type="InterPro" id="IPR039424">
    <property type="entry name" value="SBP_5"/>
</dbReference>
<keyword evidence="8" id="KW-1185">Reference proteome</keyword>
<feature type="chain" id="PRO_5045521710" evidence="5">
    <location>
        <begin position="22"/>
        <end position="532"/>
    </location>
</feature>
<reference evidence="7 8" key="1">
    <citation type="journal article" date="2011" name="Int. J. Syst. Evol. Microbiol.">
        <title>Allobacillus halotolerans gen. nov., sp. nov. isolated from shrimp paste.</title>
        <authorList>
            <person name="Sheu S.Y."/>
            <person name="Arun A.B."/>
            <person name="Jiang S.R."/>
            <person name="Young C.C."/>
            <person name="Chen W.M."/>
        </authorList>
    </citation>
    <scope>NUCLEOTIDE SEQUENCE [LARGE SCALE GENOMIC DNA]</scope>
    <source>
        <strain evidence="7 8">LMG 24826</strain>
    </source>
</reference>
<dbReference type="PANTHER" id="PTHR30290">
    <property type="entry name" value="PERIPLASMIC BINDING COMPONENT OF ABC TRANSPORTER"/>
    <property type="match status" value="1"/>
</dbReference>
<protein>
    <submittedName>
        <fullName evidence="7">ABC transporter substrate-binding protein</fullName>
    </submittedName>
</protein>
<feature type="signal peptide" evidence="5">
    <location>
        <begin position="1"/>
        <end position="21"/>
    </location>
</feature>
<organism evidence="7 8">
    <name type="scientific">Allobacillus halotolerans</name>
    <dbReference type="NCBI Taxonomy" id="570278"/>
    <lineage>
        <taxon>Bacteria</taxon>
        <taxon>Bacillati</taxon>
        <taxon>Bacillota</taxon>
        <taxon>Bacilli</taxon>
        <taxon>Bacillales</taxon>
        <taxon>Bacillaceae</taxon>
        <taxon>Allobacillus</taxon>
    </lineage>
</organism>
<dbReference type="RefSeq" id="WP_216687356.1">
    <property type="nucleotide sequence ID" value="NZ_CAUPKR010000009.1"/>
</dbReference>
<evidence type="ECO:0000256" key="3">
    <source>
        <dbReference type="ARBA" id="ARBA00022729"/>
    </source>
</evidence>
<keyword evidence="3 5" id="KW-0732">Signal</keyword>
<evidence type="ECO:0000313" key="7">
    <source>
        <dbReference type="EMBL" id="MBU6081014.1"/>
    </source>
</evidence>
<dbReference type="InterPro" id="IPR000914">
    <property type="entry name" value="SBP_5_dom"/>
</dbReference>
<dbReference type="PIRSF" id="PIRSF002741">
    <property type="entry name" value="MppA"/>
    <property type="match status" value="1"/>
</dbReference>
<evidence type="ECO:0000256" key="2">
    <source>
        <dbReference type="ARBA" id="ARBA00022448"/>
    </source>
</evidence>
<evidence type="ECO:0000313" key="8">
    <source>
        <dbReference type="Proteomes" id="UP000812672"/>
    </source>
</evidence>
<name>A0ABS6GPF3_9BACI</name>
<accession>A0ABS6GPF3</accession>
<feature type="region of interest" description="Disordered" evidence="4">
    <location>
        <begin position="25"/>
        <end position="57"/>
    </location>
</feature>
<gene>
    <name evidence="7" type="ORF">KQ486_08275</name>
</gene>
<comment type="similarity">
    <text evidence="1">Belongs to the bacterial solute-binding protein 5 family.</text>
</comment>
<evidence type="ECO:0000259" key="6">
    <source>
        <dbReference type="Pfam" id="PF00496"/>
    </source>
</evidence>
<dbReference type="EMBL" id="JAHLZF010000010">
    <property type="protein sequence ID" value="MBU6081014.1"/>
    <property type="molecule type" value="Genomic_DNA"/>
</dbReference>
<proteinExistence type="inferred from homology"/>
<dbReference type="PROSITE" id="PS51257">
    <property type="entry name" value="PROKAR_LIPOPROTEIN"/>
    <property type="match status" value="1"/>
</dbReference>
<keyword evidence="2" id="KW-0813">Transport</keyword>
<feature type="domain" description="Solute-binding protein family 5" evidence="6">
    <location>
        <begin position="100"/>
        <end position="453"/>
    </location>
</feature>
<feature type="compositionally biased region" description="Acidic residues" evidence="4">
    <location>
        <begin position="42"/>
        <end position="55"/>
    </location>
</feature>
<dbReference type="PANTHER" id="PTHR30290:SF9">
    <property type="entry name" value="OLIGOPEPTIDE-BINDING PROTEIN APPA"/>
    <property type="match status" value="1"/>
</dbReference>
<comment type="caution">
    <text evidence="7">The sequence shown here is derived from an EMBL/GenBank/DDBJ whole genome shotgun (WGS) entry which is preliminary data.</text>
</comment>
<sequence length="532" mass="59306">MKNKKILLALFAITFMMLLVACGGSDDEGSSGETDTEKTEDTNTETEEGNEEESSGEQVLKIANDQEPAGLDPHITPAHSSVRVYSKIYSTLVRFDENMEITSDLAKEWDWKDDTTLVFQLREGVTFHNGDEVTAEDVIYSFERILDEETGSHIASYLGSIDSMEATDTYEVTFHLASPDATLLTNLTNSSAAIVNQAVVEENGDLQQVAVGTGPFKLEEWVPDNRVTLSKNEDYYVEGQPAVDKLEYYTMVEEASRLSAVRTGEVDMTTVTAQSAELLENEENVNVMDFQTLEYSYVGFDMNHEILSNQKVRQALSLATNREAIADIVWNGQATVSGPIAPSMGNWSIDVKEHDLYSNDLDQARQLLEEAGYGDGFEIEITAASTYADMIDTAQILQQQWAEIGVDASIKQVEWGEYIDIWSNTSADVLVGRNGSGSDPDRAMNYFFNSEGSANVWGYADEAYDEIVTNGKTTIDDEKRQEIYVEAQNHLLEQSPNLFLVSPKNYVAVRDSVENYQPYPHNAEYIVETTKK</sequence>